<gene>
    <name evidence="2" type="ORF">PoB_005387500</name>
</gene>
<comment type="caution">
    <text evidence="2">The sequence shown here is derived from an EMBL/GenBank/DDBJ whole genome shotgun (WGS) entry which is preliminary data.</text>
</comment>
<protein>
    <submittedName>
        <fullName evidence="2">Uncharacterized protein</fullName>
    </submittedName>
</protein>
<feature type="compositionally biased region" description="Polar residues" evidence="1">
    <location>
        <begin position="81"/>
        <end position="100"/>
    </location>
</feature>
<name>A0AAV4C3W5_9GAST</name>
<dbReference type="AlphaFoldDB" id="A0AAV4C3W5"/>
<dbReference type="PANTHER" id="PTHR47018">
    <property type="entry name" value="CXC DOMAIN-CONTAINING PROTEIN-RELATED"/>
    <property type="match status" value="1"/>
</dbReference>
<reference evidence="2 3" key="1">
    <citation type="journal article" date="2021" name="Elife">
        <title>Chloroplast acquisition without the gene transfer in kleptoplastic sea slugs, Plakobranchus ocellatus.</title>
        <authorList>
            <person name="Maeda T."/>
            <person name="Takahashi S."/>
            <person name="Yoshida T."/>
            <person name="Shimamura S."/>
            <person name="Takaki Y."/>
            <person name="Nagai Y."/>
            <person name="Toyoda A."/>
            <person name="Suzuki Y."/>
            <person name="Arimoto A."/>
            <person name="Ishii H."/>
            <person name="Satoh N."/>
            <person name="Nishiyama T."/>
            <person name="Hasebe M."/>
            <person name="Maruyama T."/>
            <person name="Minagawa J."/>
            <person name="Obokata J."/>
            <person name="Shigenobu S."/>
        </authorList>
    </citation>
    <scope>NUCLEOTIDE SEQUENCE [LARGE SCALE GENOMIC DNA]</scope>
</reference>
<dbReference type="EMBL" id="BLXT01005922">
    <property type="protein sequence ID" value="GFO27370.1"/>
    <property type="molecule type" value="Genomic_DNA"/>
</dbReference>
<dbReference type="Proteomes" id="UP000735302">
    <property type="component" value="Unassembled WGS sequence"/>
</dbReference>
<keyword evidence="3" id="KW-1185">Reference proteome</keyword>
<organism evidence="2 3">
    <name type="scientific">Plakobranchus ocellatus</name>
    <dbReference type="NCBI Taxonomy" id="259542"/>
    <lineage>
        <taxon>Eukaryota</taxon>
        <taxon>Metazoa</taxon>
        <taxon>Spiralia</taxon>
        <taxon>Lophotrochozoa</taxon>
        <taxon>Mollusca</taxon>
        <taxon>Gastropoda</taxon>
        <taxon>Heterobranchia</taxon>
        <taxon>Euthyneura</taxon>
        <taxon>Panpulmonata</taxon>
        <taxon>Sacoglossa</taxon>
        <taxon>Placobranchoidea</taxon>
        <taxon>Plakobranchidae</taxon>
        <taxon>Plakobranchus</taxon>
    </lineage>
</organism>
<feature type="region of interest" description="Disordered" evidence="1">
    <location>
        <begin position="81"/>
        <end position="101"/>
    </location>
</feature>
<dbReference type="PANTHER" id="PTHR47018:SF1">
    <property type="entry name" value="TESMIN_TSO1-LIKE CXC DOMAIN-CONTAINING PROTEIN"/>
    <property type="match status" value="1"/>
</dbReference>
<evidence type="ECO:0000313" key="2">
    <source>
        <dbReference type="EMBL" id="GFO27370.1"/>
    </source>
</evidence>
<sequence>MQTLQEQHPEVFSAFLAGYHVLRRSDRFWAGLSTDLVIEQTLMRSMKSVGGLTRGRGMGDLQLTQWLLSRPACADMNSAMQEVTGSENTTSGQHAEYSQSRMRRDDEYMRSLLNFLLSRDPFACDETLRSISTDVTADQIVNSDRAKEVGYTILESMKDNAIKDYTFRRKEQVVTMGVKASAKVDGETL</sequence>
<evidence type="ECO:0000256" key="1">
    <source>
        <dbReference type="SAM" id="MobiDB-lite"/>
    </source>
</evidence>
<proteinExistence type="predicted"/>
<evidence type="ECO:0000313" key="3">
    <source>
        <dbReference type="Proteomes" id="UP000735302"/>
    </source>
</evidence>
<accession>A0AAV4C3W5</accession>